<feature type="repeat" description="WD" evidence="3">
    <location>
        <begin position="601"/>
        <end position="642"/>
    </location>
</feature>
<feature type="domain" description="EML-like second beta-propeller" evidence="5">
    <location>
        <begin position="621"/>
        <end position="778"/>
    </location>
</feature>
<feature type="repeat" description="WD" evidence="3">
    <location>
        <begin position="728"/>
        <end position="769"/>
    </location>
</feature>
<reference evidence="7" key="1">
    <citation type="submission" date="2016-10" db="EMBL/GenBank/DDBJ databases">
        <title>Comparative genomics uncovers the prolific and rare metabolic potential of the cyanobacterial genus Moorea.</title>
        <authorList>
            <person name="Leao T."/>
            <person name="Castelao G."/>
            <person name="Korobeynikov A."/>
            <person name="Monroe E.A."/>
            <person name="Podell S."/>
            <person name="Glukhov E."/>
            <person name="Allen E."/>
            <person name="Gerwick W.H."/>
            <person name="Gerwick L."/>
        </authorList>
    </citation>
    <scope>NUCLEOTIDE SEQUENCE [LARGE SCALE GENOMIC DNA]</scope>
    <source>
        <strain evidence="7">JHB</strain>
    </source>
</reference>
<dbReference type="InterPro" id="IPR001680">
    <property type="entry name" value="WD40_rpt"/>
</dbReference>
<dbReference type="PROSITE" id="PS50082">
    <property type="entry name" value="WD_REPEATS_2"/>
    <property type="match status" value="14"/>
</dbReference>
<organism evidence="6 7">
    <name type="scientific">Moorena producens (strain JHB)</name>
    <dbReference type="NCBI Taxonomy" id="1454205"/>
    <lineage>
        <taxon>Bacteria</taxon>
        <taxon>Bacillati</taxon>
        <taxon>Cyanobacteriota</taxon>
        <taxon>Cyanophyceae</taxon>
        <taxon>Coleofasciculales</taxon>
        <taxon>Coleofasciculaceae</taxon>
        <taxon>Moorena</taxon>
    </lineage>
</organism>
<dbReference type="Proteomes" id="UP000176944">
    <property type="component" value="Chromosome"/>
</dbReference>
<dbReference type="InterPro" id="IPR019775">
    <property type="entry name" value="WD40_repeat_CS"/>
</dbReference>
<sequence>MTKPQSNYDYQVGGSLPINATSYVTRQADEDFYASLKAGQFCYVLNSRQMGKSSLRVRTMKKLQAEGILCGFIDLTGIGKEDVTPEKWYAGIVNSIVSSCQLSKQFKWRSWWREQRDLLSPVQRLSLFIEEVLLVLVEHKIVIFVDEIDRVLSQNFSVDDFFALIRFFYNQRVDNPAYQRITFALLGVATPSDLITDKTQTPFNIGKAIELRGFELPETQPLAQGLQGKVDNPQAVVQELLNWTGGQPFLTQKLCQLVAQSTNSRSILSSQSMEQIVQKRIIENWEAQDEPEHLRTIRDRILRNQQRVGQLLGVYQQILQQGEIVADGSSEQTELRLSGLVVQQQGQLKVYNRIYQQIFNREWVEKQLEKLRPYSENFQAWVKSDYQDESRLLQGQALQDALAWSENQNLSPLDYRFLAASQDFEKREVEASLAVQAEESRILAKANDTLRLAQQKAKKTIGIGGAILAISLVAAGIAGLQLGKARRDRLEAQVLLTSTKAQISLVSNPLDGLIEAIKAGQQLTELQQFHKLAPVTKPAQAQVIDTLRQAITKVKAYNRWQAHNGPISIVSWSPDGQLLVSGGGYKLVKLWNPQGQLMHTLRGHSEQIVNVQFSPDGKLVASGSKDGTVKLWNVATGSLAKTILAHNNTWVRGLSFSPDSKLLASSDSKGWIKFWDVETKALLTSIRAHNSWVTSVKFSPDGTILASTSSDNTIKLWNVENGSLIRTLKGHKSAVRNVDFTADGKTLASSSADTTIKLWKIEDGTEITTFKGHKGTTWGVNFSQDGKLLVSGADDGKIKLWNLENLEAEPQTLVGPQGRVTTVSFHPNNQKILVSASYPSTITLWNIDGIEPKRFGFGSAQVWGVTISPDNQLLASGHSDHGIKLWNTSDGSLNKTLTGHTDDVWRVKFSPDGKLLASASLDNTVKLWDVDNGKEIYTLTGHTSNVRSITFRSDGRILASGSDDRTIKLWRVQDGELLRTFKGHLHSIRDLSFTPDGQNIATASFDGRILFWQVEDGRMVKVFDNIDSWLATISISPNGKLLASGGGYRGIKLWNNSDGTIVKELPGHGIWIRSLRFSPNGKWLASGSFDRTVKLWRVEDGSLLRILEGHLGRVEDVSFSADGKLLASASRDGTVKLWNLDLELDDLMQLGCEWLGDYLAIHPEQEEIREICNHPRQGDRDS</sequence>
<evidence type="ECO:0000256" key="3">
    <source>
        <dbReference type="PROSITE-ProRule" id="PRU00221"/>
    </source>
</evidence>
<feature type="transmembrane region" description="Helical" evidence="4">
    <location>
        <begin position="461"/>
        <end position="480"/>
    </location>
</feature>
<gene>
    <name evidence="6" type="ORF">BJP36_12565</name>
</gene>
<dbReference type="SUPFAM" id="SSF52540">
    <property type="entry name" value="P-loop containing nucleoside triphosphate hydrolases"/>
    <property type="match status" value="1"/>
</dbReference>
<dbReference type="PANTHER" id="PTHR19848:SF8">
    <property type="entry name" value="F-BOX AND WD REPEAT DOMAIN CONTAINING 7"/>
    <property type="match status" value="1"/>
</dbReference>
<evidence type="ECO:0000256" key="4">
    <source>
        <dbReference type="SAM" id="Phobius"/>
    </source>
</evidence>
<dbReference type="InterPro" id="IPR036322">
    <property type="entry name" value="WD40_repeat_dom_sf"/>
</dbReference>
<dbReference type="InterPro" id="IPR055442">
    <property type="entry name" value="Beta-prop_EML-like_2nd"/>
</dbReference>
<keyword evidence="1 3" id="KW-0853">WD repeat</keyword>
<accession>A0A1D9FZ77</accession>
<evidence type="ECO:0000313" key="6">
    <source>
        <dbReference type="EMBL" id="AOY80631.1"/>
    </source>
</evidence>
<dbReference type="SMART" id="SM00320">
    <property type="entry name" value="WD40"/>
    <property type="match status" value="14"/>
</dbReference>
<dbReference type="PROSITE" id="PS00678">
    <property type="entry name" value="WD_REPEATS_1"/>
    <property type="match status" value="6"/>
</dbReference>
<keyword evidence="4" id="KW-0472">Membrane</keyword>
<feature type="repeat" description="WD" evidence="3">
    <location>
        <begin position="1023"/>
        <end position="1064"/>
    </location>
</feature>
<evidence type="ECO:0000256" key="2">
    <source>
        <dbReference type="ARBA" id="ARBA00022737"/>
    </source>
</evidence>
<evidence type="ECO:0000256" key="1">
    <source>
        <dbReference type="ARBA" id="ARBA00022574"/>
    </source>
</evidence>
<dbReference type="Gene3D" id="2.130.10.10">
    <property type="entry name" value="YVTN repeat-like/Quinoprotein amine dehydrogenase"/>
    <property type="match status" value="5"/>
</dbReference>
<dbReference type="Pfam" id="PF00400">
    <property type="entry name" value="WD40"/>
    <property type="match status" value="9"/>
</dbReference>
<feature type="repeat" description="WD" evidence="3">
    <location>
        <begin position="939"/>
        <end position="980"/>
    </location>
</feature>
<feature type="repeat" description="WD" evidence="3">
    <location>
        <begin position="981"/>
        <end position="1022"/>
    </location>
</feature>
<keyword evidence="4" id="KW-0812">Transmembrane</keyword>
<feature type="repeat" description="WD" evidence="3">
    <location>
        <begin position="813"/>
        <end position="848"/>
    </location>
</feature>
<dbReference type="PANTHER" id="PTHR19848">
    <property type="entry name" value="WD40 REPEAT PROTEIN"/>
    <property type="match status" value="1"/>
</dbReference>
<dbReference type="InterPro" id="IPR020472">
    <property type="entry name" value="WD40_PAC1"/>
</dbReference>
<keyword evidence="2" id="KW-0677">Repeat</keyword>
<dbReference type="PROSITE" id="PS50294">
    <property type="entry name" value="WD_REPEATS_REGION"/>
    <property type="match status" value="11"/>
</dbReference>
<dbReference type="Gene3D" id="3.40.50.300">
    <property type="entry name" value="P-loop containing nucleotide triphosphate hydrolases"/>
    <property type="match status" value="1"/>
</dbReference>
<dbReference type="PRINTS" id="PR00320">
    <property type="entry name" value="GPROTEINBRPT"/>
</dbReference>
<dbReference type="InterPro" id="IPR027417">
    <property type="entry name" value="P-loop_NTPase"/>
</dbReference>
<keyword evidence="4" id="KW-1133">Transmembrane helix</keyword>
<feature type="repeat" description="WD" evidence="3">
    <location>
        <begin position="770"/>
        <end position="811"/>
    </location>
</feature>
<evidence type="ECO:0000313" key="7">
    <source>
        <dbReference type="Proteomes" id="UP000176944"/>
    </source>
</evidence>
<feature type="repeat" description="WD" evidence="3">
    <location>
        <begin position="855"/>
        <end position="896"/>
    </location>
</feature>
<feature type="repeat" description="WD" evidence="3">
    <location>
        <begin position="1107"/>
        <end position="1141"/>
    </location>
</feature>
<feature type="repeat" description="WD" evidence="3">
    <location>
        <begin position="1065"/>
        <end position="1106"/>
    </location>
</feature>
<dbReference type="Pfam" id="PF23414">
    <property type="entry name" value="Beta-prop_EML_2"/>
    <property type="match status" value="1"/>
</dbReference>
<dbReference type="AlphaFoldDB" id="A0A1D9FZ77"/>
<feature type="repeat" description="WD" evidence="3">
    <location>
        <begin position="686"/>
        <end position="727"/>
    </location>
</feature>
<feature type="repeat" description="WD" evidence="3">
    <location>
        <begin position="644"/>
        <end position="685"/>
    </location>
</feature>
<feature type="repeat" description="WD" evidence="3">
    <location>
        <begin position="897"/>
        <end position="938"/>
    </location>
</feature>
<proteinExistence type="predicted"/>
<dbReference type="EMBL" id="CP017708">
    <property type="protein sequence ID" value="AOY80631.1"/>
    <property type="molecule type" value="Genomic_DNA"/>
</dbReference>
<dbReference type="SUPFAM" id="SSF50978">
    <property type="entry name" value="WD40 repeat-like"/>
    <property type="match status" value="2"/>
</dbReference>
<dbReference type="Pfam" id="PF14516">
    <property type="entry name" value="AAA_35"/>
    <property type="match status" value="1"/>
</dbReference>
<protein>
    <submittedName>
        <fullName evidence="6">AAA-like domain-containing protein</fullName>
    </submittedName>
</protein>
<dbReference type="CDD" id="cd00200">
    <property type="entry name" value="WD40"/>
    <property type="match status" value="3"/>
</dbReference>
<dbReference type="InterPro" id="IPR015943">
    <property type="entry name" value="WD40/YVTN_repeat-like_dom_sf"/>
</dbReference>
<evidence type="ECO:0000259" key="5">
    <source>
        <dbReference type="Pfam" id="PF23414"/>
    </source>
</evidence>
<name>A0A1D9FZ77_MOOP1</name>
<feature type="repeat" description="WD" evidence="3">
    <location>
        <begin position="560"/>
        <end position="592"/>
    </location>
</feature>